<name>A0A447IG40_9HYPH</name>
<dbReference type="EMBL" id="UZWD01000045">
    <property type="protein sequence ID" value="VDS06392.1"/>
    <property type="molecule type" value="Genomic_DNA"/>
</dbReference>
<dbReference type="InterPro" id="IPR002130">
    <property type="entry name" value="Cyclophilin-type_PPIase_dom"/>
</dbReference>
<proteinExistence type="predicted"/>
<dbReference type="PANTHER" id="PTHR43246">
    <property type="entry name" value="PEPTIDYL-PROLYL CIS-TRANS ISOMERASE CYP38, CHLOROPLASTIC"/>
    <property type="match status" value="1"/>
</dbReference>
<dbReference type="Proteomes" id="UP000268844">
    <property type="component" value="Unassembled WGS sequence"/>
</dbReference>
<accession>A0A447IG40</accession>
<evidence type="ECO:0000313" key="6">
    <source>
        <dbReference type="Proteomes" id="UP000268844"/>
    </source>
</evidence>
<sequence length="174" mass="18851">MTVPVLVETELGAFTLAIESERAPITAANFLAYVDGGHLDSATAYRIVTLANQPATTVHKIEVVQWGMRSDEQKPSPFPAIPHETTETTGLRHRHLTISMARFAPGSASSEFFICIGDQPELDFGGRRNPDGQGFAAFGAVTSGEDTLMALFGRAEPDTEYPATPIKFRKVTRA</sequence>
<evidence type="ECO:0000259" key="4">
    <source>
        <dbReference type="PROSITE" id="PS50072"/>
    </source>
</evidence>
<dbReference type="SUPFAM" id="SSF50891">
    <property type="entry name" value="Cyclophilin-like"/>
    <property type="match status" value="1"/>
</dbReference>
<dbReference type="GO" id="GO:0003755">
    <property type="term" value="F:peptidyl-prolyl cis-trans isomerase activity"/>
    <property type="evidence" value="ECO:0007669"/>
    <property type="project" value="UniProtKB-KW"/>
</dbReference>
<organism evidence="5 6">
    <name type="scientific">Devosia equisanguinis</name>
    <dbReference type="NCBI Taxonomy" id="2490941"/>
    <lineage>
        <taxon>Bacteria</taxon>
        <taxon>Pseudomonadati</taxon>
        <taxon>Pseudomonadota</taxon>
        <taxon>Alphaproteobacteria</taxon>
        <taxon>Hyphomicrobiales</taxon>
        <taxon>Devosiaceae</taxon>
        <taxon>Devosia</taxon>
    </lineage>
</organism>
<dbReference type="Pfam" id="PF00160">
    <property type="entry name" value="Pro_isomerase"/>
    <property type="match status" value="1"/>
</dbReference>
<feature type="domain" description="PPIase cyclophilin-type" evidence="4">
    <location>
        <begin position="8"/>
        <end position="173"/>
    </location>
</feature>
<dbReference type="InterPro" id="IPR029000">
    <property type="entry name" value="Cyclophilin-like_dom_sf"/>
</dbReference>
<keyword evidence="3 5" id="KW-0413">Isomerase</keyword>
<dbReference type="EC" id="5.2.1.8" evidence="1"/>
<evidence type="ECO:0000313" key="5">
    <source>
        <dbReference type="EMBL" id="VDS06392.1"/>
    </source>
</evidence>
<dbReference type="InterPro" id="IPR044665">
    <property type="entry name" value="E_coli_cyclophilin_A-like"/>
</dbReference>
<protein>
    <recommendedName>
        <fullName evidence="1">peptidylprolyl isomerase</fullName>
        <ecNumber evidence="1">5.2.1.8</ecNumber>
    </recommendedName>
</protein>
<reference evidence="5 6" key="1">
    <citation type="submission" date="2018-12" db="EMBL/GenBank/DDBJ databases">
        <authorList>
            <person name="Criscuolo A."/>
        </authorList>
    </citation>
    <scope>NUCLEOTIDE SEQUENCE [LARGE SCALE GENOMIC DNA]</scope>
    <source>
        <strain evidence="5">ACIP1116281</strain>
    </source>
</reference>
<evidence type="ECO:0000256" key="1">
    <source>
        <dbReference type="ARBA" id="ARBA00013194"/>
    </source>
</evidence>
<evidence type="ECO:0000256" key="3">
    <source>
        <dbReference type="ARBA" id="ARBA00023235"/>
    </source>
</evidence>
<keyword evidence="6" id="KW-1185">Reference proteome</keyword>
<dbReference type="PROSITE" id="PS50072">
    <property type="entry name" value="CSA_PPIASE_2"/>
    <property type="match status" value="1"/>
</dbReference>
<gene>
    <name evidence="5" type="ORF">DEVEQU_03556</name>
</gene>
<dbReference type="Gene3D" id="2.40.100.10">
    <property type="entry name" value="Cyclophilin-like"/>
    <property type="match status" value="1"/>
</dbReference>
<dbReference type="RefSeq" id="WP_206437881.1">
    <property type="nucleotide sequence ID" value="NZ_JBHTMH010000003.1"/>
</dbReference>
<evidence type="ECO:0000256" key="2">
    <source>
        <dbReference type="ARBA" id="ARBA00023110"/>
    </source>
</evidence>
<keyword evidence="2" id="KW-0697">Rotamase</keyword>
<dbReference type="AlphaFoldDB" id="A0A447IG40"/>